<dbReference type="InterPro" id="IPR020846">
    <property type="entry name" value="MFS_dom"/>
</dbReference>
<evidence type="ECO:0000256" key="6">
    <source>
        <dbReference type="SAM" id="Phobius"/>
    </source>
</evidence>
<feature type="transmembrane region" description="Helical" evidence="6">
    <location>
        <begin position="323"/>
        <end position="344"/>
    </location>
</feature>
<dbReference type="InterPro" id="IPR036259">
    <property type="entry name" value="MFS_trans_sf"/>
</dbReference>
<feature type="transmembrane region" description="Helical" evidence="6">
    <location>
        <begin position="165"/>
        <end position="185"/>
    </location>
</feature>
<feature type="domain" description="Major facilitator superfamily (MFS) profile" evidence="7">
    <location>
        <begin position="275"/>
        <end position="380"/>
    </location>
</feature>
<dbReference type="SUPFAM" id="SSF103473">
    <property type="entry name" value="MFS general substrate transporter"/>
    <property type="match status" value="1"/>
</dbReference>
<dbReference type="Proteomes" id="UP000039865">
    <property type="component" value="Unassembled WGS sequence"/>
</dbReference>
<dbReference type="InParanoid" id="A0A077ZT77"/>
<dbReference type="OrthoDB" id="303432at2759"/>
<dbReference type="EMBL" id="CCKQ01001992">
    <property type="protein sequence ID" value="CDW73087.1"/>
    <property type="molecule type" value="Genomic_DNA"/>
</dbReference>
<sequence>MKETIIFKNSKENASYHTFQENQITSDSVESEIKSEQKRMIFALIICCFVVSGQYGCIGAFFIPYKVKNHPSISDFQVGLLLAFFEVGTLVSNLFVSNVMAIVGRKNTILLALSQSFLASIGIGSSSYIQDEGQVLSYLEAGIGIGFMLGAPIGQTFSILMSYPFIFFGFGILLIFPFTLSMLFLPRRINQYIGDQDSKSMDIQDAEDISYGKILRNKKVLYIISGILVDKVENSYLVQSAFITSTLSLYLQGTSKFFNPPVQFYYGLIKTYRNSVARVIIGIVLADLSVALLCTSFLPNIIKAVEEKEDLKESNDQLMDKASTLYILSYTFSCLIAPLLGGYLSDNFGYNKACDLMGMTLAFLAILYFVVNILIKNLKA</sequence>
<protein>
    <recommendedName>
        <fullName evidence="7">Major facilitator superfamily (MFS) profile domain-containing protein</fullName>
    </recommendedName>
</protein>
<evidence type="ECO:0000256" key="4">
    <source>
        <dbReference type="ARBA" id="ARBA00022989"/>
    </source>
</evidence>
<dbReference type="GO" id="GO:0022857">
    <property type="term" value="F:transmembrane transporter activity"/>
    <property type="evidence" value="ECO:0007669"/>
    <property type="project" value="InterPro"/>
</dbReference>
<dbReference type="AlphaFoldDB" id="A0A077ZT77"/>
<dbReference type="PROSITE" id="PS50850">
    <property type="entry name" value="MFS"/>
    <property type="match status" value="1"/>
</dbReference>
<dbReference type="PANTHER" id="PTHR23506">
    <property type="entry name" value="GH10249P"/>
    <property type="match status" value="1"/>
</dbReference>
<evidence type="ECO:0000313" key="9">
    <source>
        <dbReference type="Proteomes" id="UP000039865"/>
    </source>
</evidence>
<feature type="transmembrane region" description="Helical" evidence="6">
    <location>
        <begin position="279"/>
        <end position="302"/>
    </location>
</feature>
<dbReference type="GO" id="GO:0016020">
    <property type="term" value="C:membrane"/>
    <property type="evidence" value="ECO:0007669"/>
    <property type="project" value="UniProtKB-SubCell"/>
</dbReference>
<keyword evidence="9" id="KW-1185">Reference proteome</keyword>
<feature type="transmembrane region" description="Helical" evidence="6">
    <location>
        <begin position="108"/>
        <end position="129"/>
    </location>
</feature>
<dbReference type="PANTHER" id="PTHR23506:SF23">
    <property type="entry name" value="GH10249P"/>
    <property type="match status" value="1"/>
</dbReference>
<proteinExistence type="predicted"/>
<reference evidence="8 9" key="1">
    <citation type="submission" date="2014-06" db="EMBL/GenBank/DDBJ databases">
        <authorList>
            <person name="Swart Estienne"/>
        </authorList>
    </citation>
    <scope>NUCLEOTIDE SEQUENCE [LARGE SCALE GENOMIC DNA]</scope>
    <source>
        <strain evidence="8 9">130c</strain>
    </source>
</reference>
<accession>A0A077ZT77</accession>
<evidence type="ECO:0000256" key="1">
    <source>
        <dbReference type="ARBA" id="ARBA00004141"/>
    </source>
</evidence>
<comment type="subcellular location">
    <subcellularLocation>
        <location evidence="1">Membrane</location>
        <topology evidence="1">Multi-pass membrane protein</topology>
    </subcellularLocation>
</comment>
<evidence type="ECO:0000256" key="2">
    <source>
        <dbReference type="ARBA" id="ARBA00022448"/>
    </source>
</evidence>
<dbReference type="Gene3D" id="1.20.1250.20">
    <property type="entry name" value="MFS general substrate transporter like domains"/>
    <property type="match status" value="1"/>
</dbReference>
<evidence type="ECO:0000259" key="7">
    <source>
        <dbReference type="PROSITE" id="PS50850"/>
    </source>
</evidence>
<keyword evidence="5 6" id="KW-0472">Membrane</keyword>
<keyword evidence="3 6" id="KW-0812">Transmembrane</keyword>
<organism evidence="8 9">
    <name type="scientific">Stylonychia lemnae</name>
    <name type="common">Ciliate</name>
    <dbReference type="NCBI Taxonomy" id="5949"/>
    <lineage>
        <taxon>Eukaryota</taxon>
        <taxon>Sar</taxon>
        <taxon>Alveolata</taxon>
        <taxon>Ciliophora</taxon>
        <taxon>Intramacronucleata</taxon>
        <taxon>Spirotrichea</taxon>
        <taxon>Stichotrichia</taxon>
        <taxon>Sporadotrichida</taxon>
        <taxon>Oxytrichidae</taxon>
        <taxon>Stylonychinae</taxon>
        <taxon>Stylonychia</taxon>
    </lineage>
</organism>
<feature type="transmembrane region" description="Helical" evidence="6">
    <location>
        <begin position="41"/>
        <end position="64"/>
    </location>
</feature>
<gene>
    <name evidence="8" type="primary">Contig14258.g15183</name>
    <name evidence="8" type="ORF">STYLEM_2056</name>
</gene>
<evidence type="ECO:0000256" key="3">
    <source>
        <dbReference type="ARBA" id="ARBA00022692"/>
    </source>
</evidence>
<feature type="transmembrane region" description="Helical" evidence="6">
    <location>
        <begin position="356"/>
        <end position="375"/>
    </location>
</feature>
<evidence type="ECO:0000256" key="5">
    <source>
        <dbReference type="ARBA" id="ARBA00023136"/>
    </source>
</evidence>
<feature type="transmembrane region" description="Helical" evidence="6">
    <location>
        <begin position="76"/>
        <end position="96"/>
    </location>
</feature>
<keyword evidence="2" id="KW-0813">Transport</keyword>
<name>A0A077ZT77_STYLE</name>
<dbReference type="InterPro" id="IPR050930">
    <property type="entry name" value="MFS_Vesicular_Transporter"/>
</dbReference>
<keyword evidence="4 6" id="KW-1133">Transmembrane helix</keyword>
<evidence type="ECO:0000313" key="8">
    <source>
        <dbReference type="EMBL" id="CDW73087.1"/>
    </source>
</evidence>